<name>A0AAV5TEM1_9BILA</name>
<dbReference type="Gene3D" id="1.10.10.1940">
    <property type="match status" value="2"/>
</dbReference>
<reference evidence="6" key="1">
    <citation type="submission" date="2023-10" db="EMBL/GenBank/DDBJ databases">
        <title>Genome assembly of Pristionchus species.</title>
        <authorList>
            <person name="Yoshida K."/>
            <person name="Sommer R.J."/>
        </authorList>
    </citation>
    <scope>NUCLEOTIDE SEQUENCE</scope>
    <source>
        <strain evidence="6">RS0144</strain>
    </source>
</reference>
<dbReference type="Proteomes" id="UP001432027">
    <property type="component" value="Unassembled WGS sequence"/>
</dbReference>
<keyword evidence="2" id="KW-1015">Disulfide bond</keyword>
<gene>
    <name evidence="6" type="ORF">PENTCL1PPCAC_14883</name>
</gene>
<dbReference type="PANTHER" id="PTHR46219">
    <property type="entry name" value="PROTEIN CBG11138"/>
    <property type="match status" value="1"/>
</dbReference>
<evidence type="ECO:0000256" key="1">
    <source>
        <dbReference type="ARBA" id="ARBA00022729"/>
    </source>
</evidence>
<protein>
    <recommendedName>
        <fullName evidence="5">ShKT domain-containing protein</fullName>
    </recommendedName>
</protein>
<dbReference type="SMART" id="SM00254">
    <property type="entry name" value="ShKT"/>
    <property type="match status" value="2"/>
</dbReference>
<feature type="chain" id="PRO_5044000237" description="ShKT domain-containing protein" evidence="4">
    <location>
        <begin position="28"/>
        <end position="125"/>
    </location>
</feature>
<proteinExistence type="predicted"/>
<dbReference type="Pfam" id="PF01549">
    <property type="entry name" value="ShK"/>
    <property type="match status" value="2"/>
</dbReference>
<dbReference type="PROSITE" id="PS51670">
    <property type="entry name" value="SHKT"/>
    <property type="match status" value="1"/>
</dbReference>
<evidence type="ECO:0000259" key="5">
    <source>
        <dbReference type="PROSITE" id="PS51670"/>
    </source>
</evidence>
<organism evidence="6 7">
    <name type="scientific">Pristionchus entomophagus</name>
    <dbReference type="NCBI Taxonomy" id="358040"/>
    <lineage>
        <taxon>Eukaryota</taxon>
        <taxon>Metazoa</taxon>
        <taxon>Ecdysozoa</taxon>
        <taxon>Nematoda</taxon>
        <taxon>Chromadorea</taxon>
        <taxon>Rhabditida</taxon>
        <taxon>Rhabditina</taxon>
        <taxon>Diplogasteromorpha</taxon>
        <taxon>Diplogasteroidea</taxon>
        <taxon>Neodiplogasteridae</taxon>
        <taxon>Pristionchus</taxon>
    </lineage>
</organism>
<evidence type="ECO:0000256" key="4">
    <source>
        <dbReference type="SAM" id="SignalP"/>
    </source>
</evidence>
<feature type="domain" description="ShKT" evidence="5">
    <location>
        <begin position="70"/>
        <end position="120"/>
    </location>
</feature>
<comment type="caution">
    <text evidence="6">The sequence shown here is derived from an EMBL/GenBank/DDBJ whole genome shotgun (WGS) entry which is preliminary data.</text>
</comment>
<accession>A0AAV5TEM1</accession>
<evidence type="ECO:0000256" key="2">
    <source>
        <dbReference type="ARBA" id="ARBA00023157"/>
    </source>
</evidence>
<feature type="signal peptide" evidence="4">
    <location>
        <begin position="1"/>
        <end position="27"/>
    </location>
</feature>
<dbReference type="FunFam" id="1.10.10.1940:FF:000002">
    <property type="entry name" value="PHAryngeal gland Toxin-related"/>
    <property type="match status" value="2"/>
</dbReference>
<evidence type="ECO:0000256" key="3">
    <source>
        <dbReference type="PROSITE-ProRule" id="PRU01005"/>
    </source>
</evidence>
<dbReference type="EMBL" id="BTSX01000004">
    <property type="protein sequence ID" value="GMS92708.1"/>
    <property type="molecule type" value="Genomic_DNA"/>
</dbReference>
<dbReference type="InterPro" id="IPR003582">
    <property type="entry name" value="ShKT_dom"/>
</dbReference>
<evidence type="ECO:0000313" key="6">
    <source>
        <dbReference type="EMBL" id="GMS92708.1"/>
    </source>
</evidence>
<sequence>SVIPSIFLFMKNTLVCFVLLVIGGVFCESCVDLINPATGTSDCPQTAYLCNNPTYYSLMTVQCPQTCGRCSSPNTNTPTCVDLKNPTTGVSDCPQTAYLCNNPVYYSLMTTQCPATCGRCSTAGK</sequence>
<evidence type="ECO:0000313" key="7">
    <source>
        <dbReference type="Proteomes" id="UP001432027"/>
    </source>
</evidence>
<dbReference type="AlphaFoldDB" id="A0AAV5TEM1"/>
<comment type="caution">
    <text evidence="3">Lacks conserved residue(s) required for the propagation of feature annotation.</text>
</comment>
<feature type="non-terminal residue" evidence="6">
    <location>
        <position position="1"/>
    </location>
</feature>
<keyword evidence="1 4" id="KW-0732">Signal</keyword>
<keyword evidence="7" id="KW-1185">Reference proteome</keyword>